<dbReference type="Gene3D" id="3.10.50.40">
    <property type="match status" value="2"/>
</dbReference>
<dbReference type="EMBL" id="LPUF01000002">
    <property type="protein sequence ID" value="OQK16314.1"/>
    <property type="molecule type" value="Genomic_DNA"/>
</dbReference>
<keyword evidence="6 7" id="KW-0413">Isomerase</keyword>
<dbReference type="Pfam" id="PF00639">
    <property type="entry name" value="Rotamase"/>
    <property type="match status" value="1"/>
</dbReference>
<keyword evidence="2 7" id="KW-0677">Repeat</keyword>
<feature type="signal peptide" evidence="7">
    <location>
        <begin position="1"/>
        <end position="23"/>
    </location>
</feature>
<name>A0A1V8M430_9GAMM</name>
<dbReference type="HAMAP" id="MF_01183">
    <property type="entry name" value="Chaperone_SurA"/>
    <property type="match status" value="1"/>
</dbReference>
<gene>
    <name evidence="7" type="primary">surA</name>
    <name evidence="9" type="ORF">AU255_12775</name>
</gene>
<dbReference type="EC" id="5.2.1.8" evidence="7"/>
<dbReference type="Gene3D" id="1.10.4030.10">
    <property type="entry name" value="Porin chaperone SurA, peptide-binding domain"/>
    <property type="match status" value="1"/>
</dbReference>
<evidence type="ECO:0000256" key="6">
    <source>
        <dbReference type="ARBA" id="ARBA00023235"/>
    </source>
</evidence>
<dbReference type="InterPro" id="IPR000297">
    <property type="entry name" value="PPIase_PpiC"/>
</dbReference>
<evidence type="ECO:0000256" key="2">
    <source>
        <dbReference type="ARBA" id="ARBA00022737"/>
    </source>
</evidence>
<evidence type="ECO:0000313" key="9">
    <source>
        <dbReference type="EMBL" id="OQK16314.1"/>
    </source>
</evidence>
<proteinExistence type="inferred from homology"/>
<dbReference type="PANTHER" id="PTHR47637">
    <property type="entry name" value="CHAPERONE SURA"/>
    <property type="match status" value="1"/>
</dbReference>
<dbReference type="Proteomes" id="UP000191980">
    <property type="component" value="Unassembled WGS sequence"/>
</dbReference>
<dbReference type="GO" id="GO:0003755">
    <property type="term" value="F:peptidyl-prolyl cis-trans isomerase activity"/>
    <property type="evidence" value="ECO:0007669"/>
    <property type="project" value="UniProtKB-UniRule"/>
</dbReference>
<dbReference type="OrthoDB" id="14196at2"/>
<feature type="domain" description="PpiC" evidence="8">
    <location>
        <begin position="173"/>
        <end position="274"/>
    </location>
</feature>
<dbReference type="InterPro" id="IPR027304">
    <property type="entry name" value="Trigger_fact/SurA_dom_sf"/>
</dbReference>
<organism evidence="9 10">
    <name type="scientific">Methyloprofundus sedimenti</name>
    <dbReference type="NCBI Taxonomy" id="1420851"/>
    <lineage>
        <taxon>Bacteria</taxon>
        <taxon>Pseudomonadati</taxon>
        <taxon>Pseudomonadota</taxon>
        <taxon>Gammaproteobacteria</taxon>
        <taxon>Methylococcales</taxon>
        <taxon>Methylococcaceae</taxon>
        <taxon>Methyloprofundus</taxon>
    </lineage>
</organism>
<protein>
    <recommendedName>
        <fullName evidence="7">Chaperone SurA</fullName>
    </recommendedName>
    <alternativeName>
        <fullName evidence="7">Peptidyl-prolyl cis-trans isomerase SurA</fullName>
        <shortName evidence="7">PPIase SurA</shortName>
        <ecNumber evidence="7">5.2.1.8</ecNumber>
    </alternativeName>
    <alternativeName>
        <fullName evidence="7">Rotamase SurA</fullName>
    </alternativeName>
</protein>
<dbReference type="InterPro" id="IPR050280">
    <property type="entry name" value="OMP_Chaperone_SurA"/>
</dbReference>
<keyword evidence="10" id="KW-1185">Reference proteome</keyword>
<dbReference type="PROSITE" id="PS50198">
    <property type="entry name" value="PPIC_PPIASE_2"/>
    <property type="match status" value="2"/>
</dbReference>
<dbReference type="GO" id="GO:0030288">
    <property type="term" value="C:outer membrane-bounded periplasmic space"/>
    <property type="evidence" value="ECO:0007669"/>
    <property type="project" value="InterPro"/>
</dbReference>
<dbReference type="InterPro" id="IPR023058">
    <property type="entry name" value="PPIase_PpiC_CS"/>
</dbReference>
<keyword evidence="3 7" id="KW-0574">Periplasm</keyword>
<comment type="catalytic activity">
    <reaction evidence="7">
        <text>[protein]-peptidylproline (omega=180) = [protein]-peptidylproline (omega=0)</text>
        <dbReference type="Rhea" id="RHEA:16237"/>
        <dbReference type="Rhea" id="RHEA-COMP:10747"/>
        <dbReference type="Rhea" id="RHEA-COMP:10748"/>
        <dbReference type="ChEBI" id="CHEBI:83833"/>
        <dbReference type="ChEBI" id="CHEBI:83834"/>
        <dbReference type="EC" id="5.2.1.8"/>
    </reaction>
</comment>
<dbReference type="SUPFAM" id="SSF109998">
    <property type="entry name" value="Triger factor/SurA peptide-binding domain-like"/>
    <property type="match status" value="1"/>
</dbReference>
<reference evidence="9 10" key="1">
    <citation type="submission" date="2015-12" db="EMBL/GenBank/DDBJ databases">
        <authorList>
            <person name="Shamseldin A."/>
            <person name="Moawad H."/>
            <person name="Abd El-Rahim W.M."/>
            <person name="Sadowsky M.J."/>
        </authorList>
    </citation>
    <scope>NUCLEOTIDE SEQUENCE [LARGE SCALE GENOMIC DNA]</scope>
    <source>
        <strain evidence="9 10">WF1</strain>
    </source>
</reference>
<comment type="caution">
    <text evidence="9">The sequence shown here is derived from an EMBL/GenBank/DDBJ whole genome shotgun (WGS) entry which is preliminary data.</text>
</comment>
<dbReference type="InterPro" id="IPR046357">
    <property type="entry name" value="PPIase_dom_sf"/>
</dbReference>
<keyword evidence="5 7" id="KW-0143">Chaperone</keyword>
<accession>A0A1V8M430</accession>
<evidence type="ECO:0000259" key="8">
    <source>
        <dbReference type="PROSITE" id="PS50198"/>
    </source>
</evidence>
<dbReference type="GO" id="GO:0051082">
    <property type="term" value="F:unfolded protein binding"/>
    <property type="evidence" value="ECO:0007669"/>
    <property type="project" value="UniProtKB-UniRule"/>
</dbReference>
<dbReference type="PROSITE" id="PS01096">
    <property type="entry name" value="PPIC_PPIASE_1"/>
    <property type="match status" value="1"/>
</dbReference>
<dbReference type="STRING" id="1420851.AU255_12775"/>
<dbReference type="Pfam" id="PF13616">
    <property type="entry name" value="Rotamase_3"/>
    <property type="match status" value="1"/>
</dbReference>
<evidence type="ECO:0000256" key="3">
    <source>
        <dbReference type="ARBA" id="ARBA00022764"/>
    </source>
</evidence>
<dbReference type="InterPro" id="IPR023034">
    <property type="entry name" value="PPIase_SurA"/>
</dbReference>
<evidence type="ECO:0000256" key="5">
    <source>
        <dbReference type="ARBA" id="ARBA00023186"/>
    </source>
</evidence>
<dbReference type="Pfam" id="PF09312">
    <property type="entry name" value="SurA_N"/>
    <property type="match status" value="1"/>
</dbReference>
<dbReference type="PANTHER" id="PTHR47637:SF1">
    <property type="entry name" value="CHAPERONE SURA"/>
    <property type="match status" value="1"/>
</dbReference>
<evidence type="ECO:0000256" key="1">
    <source>
        <dbReference type="ARBA" id="ARBA00022729"/>
    </source>
</evidence>
<dbReference type="InterPro" id="IPR015391">
    <property type="entry name" value="SurA_N"/>
</dbReference>
<evidence type="ECO:0000256" key="7">
    <source>
        <dbReference type="HAMAP-Rule" id="MF_01183"/>
    </source>
</evidence>
<dbReference type="AlphaFoldDB" id="A0A1V8M430"/>
<comment type="function">
    <text evidence="7">Chaperone involved in the correct folding and assembly of outer membrane proteins. Recognizes specific patterns of aromatic residues and the orientation of their side chains, which are found more frequently in integral outer membrane proteins. May act in both early periplasmic and late outer membrane-associated steps of protein maturation.</text>
</comment>
<dbReference type="GO" id="GO:0006457">
    <property type="term" value="P:protein folding"/>
    <property type="evidence" value="ECO:0007669"/>
    <property type="project" value="UniProtKB-UniRule"/>
</dbReference>
<dbReference type="GO" id="GO:0050821">
    <property type="term" value="P:protein stabilization"/>
    <property type="evidence" value="ECO:0007669"/>
    <property type="project" value="InterPro"/>
</dbReference>
<keyword evidence="4 7" id="KW-0697">Rotamase</keyword>
<evidence type="ECO:0000313" key="10">
    <source>
        <dbReference type="Proteomes" id="UP000191980"/>
    </source>
</evidence>
<sequence precursor="true">MRKITTQIIGLLLLVIASLPLSAAEYLDGIVAVVEDDIILESELAQEVAAVNSKLKANNVQLPPDNILYKQVLERLIIGALQSQLAEKAGVKVTDEMLESSMSVIAEQNGMDLSSFKQEIIAQGMSYETFKESVRKEIIINQLRNHEIGSRVKVSEQEIDHYLETEISSEDLKVKYLLGHILIAVPEGASATTIQTEEAEALSVIKQLRKGSDFKQMAVSVSDGANALQGGELGWRTLNQLPTLFVDVVKTMNKGDVAGPIRSPGGFHILKLFDSTGIDSHIITETRVRHILIKTNELVNDKEAQKRLQDIAGRIADGDDFAALAKANSDDTGSALKGGELGWVTPGLLVPPFEKTMTELEINELSEPVQTQFGWHLIQVLERRNKDNKEQQKRNQARDDIRKRKIEEETELWLRRLRDEAYVDIRLEALNE</sequence>
<comment type="subcellular location">
    <subcellularLocation>
        <location evidence="7">Periplasm</location>
    </subcellularLocation>
    <text evidence="7">Is capable of associating with the outer membrane.</text>
</comment>
<evidence type="ECO:0000256" key="4">
    <source>
        <dbReference type="ARBA" id="ARBA00023110"/>
    </source>
</evidence>
<dbReference type="SUPFAM" id="SSF54534">
    <property type="entry name" value="FKBP-like"/>
    <property type="match status" value="2"/>
</dbReference>
<feature type="domain" description="PpiC" evidence="8">
    <location>
        <begin position="283"/>
        <end position="382"/>
    </location>
</feature>
<comment type="domain">
    <text evidence="7">The PPIase activity resides only in the second parvulin domain. The N-terminal region and the C-terminal tail are necessary and sufficient for the chaperone activity of SurA. The PPIase activity is dispensable for SurA to function as a chaperone. The N-terminal region and the C-terminal tail are also required for porin recognition.</text>
</comment>
<dbReference type="GO" id="GO:0043165">
    <property type="term" value="P:Gram-negative-bacterium-type cell outer membrane assembly"/>
    <property type="evidence" value="ECO:0007669"/>
    <property type="project" value="InterPro"/>
</dbReference>
<feature type="chain" id="PRO_5013415745" description="Chaperone SurA" evidence="7">
    <location>
        <begin position="24"/>
        <end position="432"/>
    </location>
</feature>
<dbReference type="GO" id="GO:0042277">
    <property type="term" value="F:peptide binding"/>
    <property type="evidence" value="ECO:0007669"/>
    <property type="project" value="InterPro"/>
</dbReference>
<keyword evidence="1 7" id="KW-0732">Signal</keyword>